<keyword evidence="5" id="KW-1185">Reference proteome</keyword>
<organism evidence="4 5">
    <name type="scientific">Acuticoccus sediminis</name>
    <dbReference type="NCBI Taxonomy" id="2184697"/>
    <lineage>
        <taxon>Bacteria</taxon>
        <taxon>Pseudomonadati</taxon>
        <taxon>Pseudomonadota</taxon>
        <taxon>Alphaproteobacteria</taxon>
        <taxon>Hyphomicrobiales</taxon>
        <taxon>Amorphaceae</taxon>
        <taxon>Acuticoccus</taxon>
    </lineage>
</organism>
<dbReference type="Proteomes" id="UP000249590">
    <property type="component" value="Unassembled WGS sequence"/>
</dbReference>
<feature type="region of interest" description="Disordered" evidence="3">
    <location>
        <begin position="51"/>
        <end position="132"/>
    </location>
</feature>
<dbReference type="AlphaFoldDB" id="A0A8B2NM63"/>
<dbReference type="EMBL" id="QHHQ01000003">
    <property type="protein sequence ID" value="RAI00766.1"/>
    <property type="molecule type" value="Genomic_DNA"/>
</dbReference>
<dbReference type="Gene3D" id="1.10.443.10">
    <property type="entry name" value="Intergrase catalytic core"/>
    <property type="match status" value="1"/>
</dbReference>
<sequence>MEQLQKIINDRIAFMLGQQALRSIMLQSENEALRAEADALRAEVERLRRPAEDQKGSLHGLRKAGARQWAESGATENEVASFLAHRGTRTASTYTREADRQRLSDSGWEKVKAATNLAQPSKKVGRTGGETP</sequence>
<protein>
    <recommendedName>
        <fullName evidence="6">Phage integrase family protein</fullName>
    </recommendedName>
</protein>
<evidence type="ECO:0000256" key="2">
    <source>
        <dbReference type="SAM" id="Coils"/>
    </source>
</evidence>
<feature type="coiled-coil region" evidence="2">
    <location>
        <begin position="23"/>
        <end position="50"/>
    </location>
</feature>
<keyword evidence="2" id="KW-0175">Coiled coil</keyword>
<evidence type="ECO:0000313" key="5">
    <source>
        <dbReference type="Proteomes" id="UP000249590"/>
    </source>
</evidence>
<name>A0A8B2NM63_9HYPH</name>
<dbReference type="GO" id="GO:0015074">
    <property type="term" value="P:DNA integration"/>
    <property type="evidence" value="ECO:0007669"/>
    <property type="project" value="InterPro"/>
</dbReference>
<gene>
    <name evidence="4" type="ORF">DLJ53_16100</name>
</gene>
<dbReference type="GO" id="GO:0003677">
    <property type="term" value="F:DNA binding"/>
    <property type="evidence" value="ECO:0007669"/>
    <property type="project" value="InterPro"/>
</dbReference>
<keyword evidence="1" id="KW-0233">DNA recombination</keyword>
<dbReference type="InterPro" id="IPR011010">
    <property type="entry name" value="DNA_brk_join_enz"/>
</dbReference>
<dbReference type="GO" id="GO:0006310">
    <property type="term" value="P:DNA recombination"/>
    <property type="evidence" value="ECO:0007669"/>
    <property type="project" value="UniProtKB-KW"/>
</dbReference>
<feature type="compositionally biased region" description="Basic and acidic residues" evidence="3">
    <location>
        <begin position="96"/>
        <end position="112"/>
    </location>
</feature>
<evidence type="ECO:0008006" key="6">
    <source>
        <dbReference type="Google" id="ProtNLM"/>
    </source>
</evidence>
<dbReference type="InterPro" id="IPR013762">
    <property type="entry name" value="Integrase-like_cat_sf"/>
</dbReference>
<accession>A0A8B2NM63</accession>
<evidence type="ECO:0000256" key="1">
    <source>
        <dbReference type="ARBA" id="ARBA00023172"/>
    </source>
</evidence>
<evidence type="ECO:0000313" key="4">
    <source>
        <dbReference type="EMBL" id="RAI00766.1"/>
    </source>
</evidence>
<dbReference type="SUPFAM" id="SSF56349">
    <property type="entry name" value="DNA breaking-rejoining enzymes"/>
    <property type="match status" value="1"/>
</dbReference>
<proteinExistence type="predicted"/>
<evidence type="ECO:0000256" key="3">
    <source>
        <dbReference type="SAM" id="MobiDB-lite"/>
    </source>
</evidence>
<comment type="caution">
    <text evidence="4">The sequence shown here is derived from an EMBL/GenBank/DDBJ whole genome shotgun (WGS) entry which is preliminary data.</text>
</comment>
<reference evidence="4 5" key="1">
    <citation type="submission" date="2018-05" db="EMBL/GenBank/DDBJ databases">
        <title>Acuticoccus sediminis sp. nov., isolated from deep-sea sediment of Indian Ocean.</title>
        <authorList>
            <person name="Liu X."/>
            <person name="Lai Q."/>
            <person name="Du Y."/>
            <person name="Sun F."/>
            <person name="Zhang X."/>
            <person name="Wang S."/>
            <person name="Shao Z."/>
        </authorList>
    </citation>
    <scope>NUCLEOTIDE SEQUENCE [LARGE SCALE GENOMIC DNA]</scope>
    <source>
        <strain evidence="4 5">PTG4-2</strain>
    </source>
</reference>